<accession>T1IXR1</accession>
<dbReference type="EMBL" id="JH431661">
    <property type="status" value="NOT_ANNOTATED_CDS"/>
    <property type="molecule type" value="Genomic_DNA"/>
</dbReference>
<dbReference type="AlphaFoldDB" id="T1IXR1"/>
<dbReference type="Proteomes" id="UP000014500">
    <property type="component" value="Unassembled WGS sequence"/>
</dbReference>
<protein>
    <submittedName>
        <fullName evidence="1">Uncharacterized protein</fullName>
    </submittedName>
</protein>
<organism evidence="1 2">
    <name type="scientific">Strigamia maritima</name>
    <name type="common">European centipede</name>
    <name type="synonym">Geophilus maritimus</name>
    <dbReference type="NCBI Taxonomy" id="126957"/>
    <lineage>
        <taxon>Eukaryota</taxon>
        <taxon>Metazoa</taxon>
        <taxon>Ecdysozoa</taxon>
        <taxon>Arthropoda</taxon>
        <taxon>Myriapoda</taxon>
        <taxon>Chilopoda</taxon>
        <taxon>Pleurostigmophora</taxon>
        <taxon>Geophilomorpha</taxon>
        <taxon>Linotaeniidae</taxon>
        <taxon>Strigamia</taxon>
    </lineage>
</organism>
<dbReference type="HOGENOM" id="CLU_1995459_0_0_1"/>
<sequence>MVTCKKMKKNDEIYTLMTLFGKNRSSDDQTPPHLGADDNMKKCEINARPNREFATVTSETVPCQYSGEKCPLPITGAISFSSTSLLDSFNILLFGRFHPVLRVKFCLCDIETYRFVQKKVTLFTI</sequence>
<keyword evidence="2" id="KW-1185">Reference proteome</keyword>
<name>T1IXR1_STRMM</name>
<evidence type="ECO:0000313" key="1">
    <source>
        <dbReference type="EnsemblMetazoa" id="SMAR006004-PA"/>
    </source>
</evidence>
<dbReference type="EnsemblMetazoa" id="SMAR006004-RA">
    <property type="protein sequence ID" value="SMAR006004-PA"/>
    <property type="gene ID" value="SMAR006004"/>
</dbReference>
<reference evidence="1" key="2">
    <citation type="submission" date="2015-02" db="UniProtKB">
        <authorList>
            <consortium name="EnsemblMetazoa"/>
        </authorList>
    </citation>
    <scope>IDENTIFICATION</scope>
</reference>
<evidence type="ECO:0000313" key="2">
    <source>
        <dbReference type="Proteomes" id="UP000014500"/>
    </source>
</evidence>
<reference evidence="2" key="1">
    <citation type="submission" date="2011-05" db="EMBL/GenBank/DDBJ databases">
        <authorList>
            <person name="Richards S.R."/>
            <person name="Qu J."/>
            <person name="Jiang H."/>
            <person name="Jhangiani S.N."/>
            <person name="Agravi P."/>
            <person name="Goodspeed R."/>
            <person name="Gross S."/>
            <person name="Mandapat C."/>
            <person name="Jackson L."/>
            <person name="Mathew T."/>
            <person name="Pu L."/>
            <person name="Thornton R."/>
            <person name="Saada N."/>
            <person name="Wilczek-Boney K.B."/>
            <person name="Lee S."/>
            <person name="Kovar C."/>
            <person name="Wu Y."/>
            <person name="Scherer S.E."/>
            <person name="Worley K.C."/>
            <person name="Muzny D.M."/>
            <person name="Gibbs R."/>
        </authorList>
    </citation>
    <scope>NUCLEOTIDE SEQUENCE</scope>
    <source>
        <strain evidence="2">Brora</strain>
    </source>
</reference>
<proteinExistence type="predicted"/>